<keyword evidence="1" id="KW-0812">Transmembrane</keyword>
<dbReference type="Proteomes" id="UP000235145">
    <property type="component" value="Unassembled WGS sequence"/>
</dbReference>
<name>A0A9R1W101_LACSA</name>
<keyword evidence="3" id="KW-1185">Reference proteome</keyword>
<protein>
    <submittedName>
        <fullName evidence="2">Uncharacterized protein</fullName>
    </submittedName>
</protein>
<feature type="transmembrane region" description="Helical" evidence="1">
    <location>
        <begin position="7"/>
        <end position="26"/>
    </location>
</feature>
<evidence type="ECO:0000313" key="3">
    <source>
        <dbReference type="Proteomes" id="UP000235145"/>
    </source>
</evidence>
<proteinExistence type="predicted"/>
<keyword evidence="1" id="KW-1133">Transmembrane helix</keyword>
<comment type="caution">
    <text evidence="2">The sequence shown here is derived from an EMBL/GenBank/DDBJ whole genome shotgun (WGS) entry which is preliminary data.</text>
</comment>
<evidence type="ECO:0000313" key="2">
    <source>
        <dbReference type="EMBL" id="KAJ0214557.1"/>
    </source>
</evidence>
<accession>A0A9R1W101</accession>
<dbReference type="EMBL" id="NBSK02000004">
    <property type="protein sequence ID" value="KAJ0214557.1"/>
    <property type="molecule type" value="Genomic_DNA"/>
</dbReference>
<organism evidence="2 3">
    <name type="scientific">Lactuca sativa</name>
    <name type="common">Garden lettuce</name>
    <dbReference type="NCBI Taxonomy" id="4236"/>
    <lineage>
        <taxon>Eukaryota</taxon>
        <taxon>Viridiplantae</taxon>
        <taxon>Streptophyta</taxon>
        <taxon>Embryophyta</taxon>
        <taxon>Tracheophyta</taxon>
        <taxon>Spermatophyta</taxon>
        <taxon>Magnoliopsida</taxon>
        <taxon>eudicotyledons</taxon>
        <taxon>Gunneridae</taxon>
        <taxon>Pentapetalae</taxon>
        <taxon>asterids</taxon>
        <taxon>campanulids</taxon>
        <taxon>Asterales</taxon>
        <taxon>Asteraceae</taxon>
        <taxon>Cichorioideae</taxon>
        <taxon>Cichorieae</taxon>
        <taxon>Lactucinae</taxon>
        <taxon>Lactuca</taxon>
    </lineage>
</organism>
<keyword evidence="1" id="KW-0472">Membrane</keyword>
<dbReference type="AlphaFoldDB" id="A0A9R1W101"/>
<sequence>MDHFEAFGYWMGGCFLSIVFIGNVPLRWEYLKTMFVTVVIDGNKQTLLIVFCMVMENNLYCCTWFLMRLRKTLKQGKEVSFITNMDDVVSSCIEHVFRYSYHGYTSKSVFKYMHTRGVSGRTLQPLFWMTSSSYIMSDLEENFRRLTCDAREMLANIDHAKWARAYFPNIH</sequence>
<reference evidence="2 3" key="1">
    <citation type="journal article" date="2017" name="Nat. Commun.">
        <title>Genome assembly with in vitro proximity ligation data and whole-genome triplication in lettuce.</title>
        <authorList>
            <person name="Reyes-Chin-Wo S."/>
            <person name="Wang Z."/>
            <person name="Yang X."/>
            <person name="Kozik A."/>
            <person name="Arikit S."/>
            <person name="Song C."/>
            <person name="Xia L."/>
            <person name="Froenicke L."/>
            <person name="Lavelle D.O."/>
            <person name="Truco M.J."/>
            <person name="Xia R."/>
            <person name="Zhu S."/>
            <person name="Xu C."/>
            <person name="Xu H."/>
            <person name="Xu X."/>
            <person name="Cox K."/>
            <person name="Korf I."/>
            <person name="Meyers B.C."/>
            <person name="Michelmore R.W."/>
        </authorList>
    </citation>
    <scope>NUCLEOTIDE SEQUENCE [LARGE SCALE GENOMIC DNA]</scope>
    <source>
        <strain evidence="3">cv. Salinas</strain>
        <tissue evidence="2">Seedlings</tissue>
    </source>
</reference>
<feature type="transmembrane region" description="Helical" evidence="1">
    <location>
        <begin position="46"/>
        <end position="67"/>
    </location>
</feature>
<evidence type="ECO:0000256" key="1">
    <source>
        <dbReference type="SAM" id="Phobius"/>
    </source>
</evidence>
<gene>
    <name evidence="2" type="ORF">LSAT_V11C400181910</name>
</gene>